<comment type="function">
    <text evidence="10">Plays a role in primary ciliogenesis by modulating actin polymerization.</text>
</comment>
<dbReference type="PANTHER" id="PTHR15505">
    <property type="entry name" value="RIIA DOMAIN-CONTAINING PROTEIN 1"/>
    <property type="match status" value="1"/>
</dbReference>
<evidence type="ECO:0000256" key="1">
    <source>
        <dbReference type="ARBA" id="ARBA00004123"/>
    </source>
</evidence>
<keyword evidence="6" id="KW-0970">Cilium biogenesis/degradation</keyword>
<evidence type="ECO:0000256" key="7">
    <source>
        <dbReference type="ARBA" id="ARBA00023136"/>
    </source>
</evidence>
<evidence type="ECO:0000256" key="10">
    <source>
        <dbReference type="ARBA" id="ARBA00037538"/>
    </source>
</evidence>
<evidence type="ECO:0000256" key="11">
    <source>
        <dbReference type="ARBA" id="ARBA00037938"/>
    </source>
</evidence>
<accession>A0ABN8SP91</accession>
<dbReference type="EMBL" id="CALNXI010002955">
    <property type="protein sequence ID" value="CAH3191578.1"/>
    <property type="molecule type" value="Genomic_DNA"/>
</dbReference>
<name>A0ABN8SP91_9CNID</name>
<evidence type="ECO:0000256" key="8">
    <source>
        <dbReference type="ARBA" id="ARBA00023212"/>
    </source>
</evidence>
<protein>
    <recommendedName>
        <fullName evidence="12">Ciliogenesis-associated TTC17-interacting protein</fullName>
    </recommendedName>
</protein>
<evidence type="ECO:0000256" key="3">
    <source>
        <dbReference type="ARBA" id="ARBA00004245"/>
    </source>
</evidence>
<sequence length="244" mass="27052">IFSTDNFTASAVKANDQAIEYISSIADEIWESLLFADSLVTTSQTGREIGEMTVTVENATWRGKPCYLVHANSHGSVDQVPIGTSVTAYVGRTLQTFEQTHYEYVKIPDNPLDKKTLIELDEDGSYSVKKTISQGEEMQRTDTYYKKDQFQGFISEGSNLLLQRIMAKKGVPSDLTFVAFDSTTSLCTSSYKMLGKSSRKVGGQHVTVTGLQRTIHSIQESPTTWESYFLSTGHLASRTQLGSQ</sequence>
<keyword evidence="7" id="KW-0472">Membrane</keyword>
<dbReference type="PANTHER" id="PTHR15505:SF3">
    <property type="entry name" value="CILIOGENESIS-ASSOCIATED TTC17-INTERACTING PROTEIN"/>
    <property type="match status" value="1"/>
</dbReference>
<evidence type="ECO:0000256" key="4">
    <source>
        <dbReference type="ARBA" id="ARBA00022475"/>
    </source>
</evidence>
<feature type="non-terminal residue" evidence="14">
    <location>
        <position position="1"/>
    </location>
</feature>
<evidence type="ECO:0000256" key="5">
    <source>
        <dbReference type="ARBA" id="ARBA00022490"/>
    </source>
</evidence>
<keyword evidence="15" id="KW-1185">Reference proteome</keyword>
<evidence type="ECO:0000259" key="13">
    <source>
        <dbReference type="Pfam" id="PF21772"/>
    </source>
</evidence>
<evidence type="ECO:0000256" key="12">
    <source>
        <dbReference type="ARBA" id="ARBA00039249"/>
    </source>
</evidence>
<reference evidence="14 15" key="1">
    <citation type="submission" date="2022-05" db="EMBL/GenBank/DDBJ databases">
        <authorList>
            <consortium name="Genoscope - CEA"/>
            <person name="William W."/>
        </authorList>
    </citation>
    <scope>NUCLEOTIDE SEQUENCE [LARGE SCALE GENOMIC DNA]</scope>
</reference>
<dbReference type="InterPro" id="IPR048777">
    <property type="entry name" value="CATIP_N"/>
</dbReference>
<keyword evidence="9" id="KW-0539">Nucleus</keyword>
<evidence type="ECO:0000256" key="6">
    <source>
        <dbReference type="ARBA" id="ARBA00022794"/>
    </source>
</evidence>
<keyword evidence="5" id="KW-0963">Cytoplasm</keyword>
<feature type="domain" description="Ciliogenesis-associated TTC17-interacting protein N-terminal" evidence="13">
    <location>
        <begin position="17"/>
        <end position="243"/>
    </location>
</feature>
<dbReference type="Proteomes" id="UP001159427">
    <property type="component" value="Unassembled WGS sequence"/>
</dbReference>
<gene>
    <name evidence="14" type="ORF">PEVE_00022094</name>
</gene>
<evidence type="ECO:0000256" key="2">
    <source>
        <dbReference type="ARBA" id="ARBA00004236"/>
    </source>
</evidence>
<comment type="subcellular location">
    <subcellularLocation>
        <location evidence="2">Cell membrane</location>
    </subcellularLocation>
    <subcellularLocation>
        <location evidence="3">Cytoplasm</location>
        <location evidence="3">Cytoskeleton</location>
    </subcellularLocation>
    <subcellularLocation>
        <location evidence="1">Nucleus</location>
    </subcellularLocation>
</comment>
<organism evidence="14 15">
    <name type="scientific">Porites evermanni</name>
    <dbReference type="NCBI Taxonomy" id="104178"/>
    <lineage>
        <taxon>Eukaryota</taxon>
        <taxon>Metazoa</taxon>
        <taxon>Cnidaria</taxon>
        <taxon>Anthozoa</taxon>
        <taxon>Hexacorallia</taxon>
        <taxon>Scleractinia</taxon>
        <taxon>Fungiina</taxon>
        <taxon>Poritidae</taxon>
        <taxon>Porites</taxon>
    </lineage>
</organism>
<proteinExistence type="inferred from homology"/>
<keyword evidence="4" id="KW-1003">Cell membrane</keyword>
<feature type="non-terminal residue" evidence="14">
    <location>
        <position position="244"/>
    </location>
</feature>
<evidence type="ECO:0000256" key="9">
    <source>
        <dbReference type="ARBA" id="ARBA00023242"/>
    </source>
</evidence>
<dbReference type="Pfam" id="PF21772">
    <property type="entry name" value="CATIP_N"/>
    <property type="match status" value="1"/>
</dbReference>
<evidence type="ECO:0000313" key="14">
    <source>
        <dbReference type="EMBL" id="CAH3191578.1"/>
    </source>
</evidence>
<keyword evidence="8" id="KW-0206">Cytoskeleton</keyword>
<comment type="similarity">
    <text evidence="11">Belongs to the CATIP family.</text>
</comment>
<comment type="caution">
    <text evidence="14">The sequence shown here is derived from an EMBL/GenBank/DDBJ whole genome shotgun (WGS) entry which is preliminary data.</text>
</comment>
<evidence type="ECO:0000313" key="15">
    <source>
        <dbReference type="Proteomes" id="UP001159427"/>
    </source>
</evidence>